<dbReference type="EMBL" id="JACHIA010000002">
    <property type="protein sequence ID" value="MBB6069559.1"/>
    <property type="molecule type" value="Genomic_DNA"/>
</dbReference>
<dbReference type="PANTHER" id="PTHR34137">
    <property type="entry name" value="EXODEOXYRIBONUCLEASE 7 SMALL SUBUNIT"/>
    <property type="match status" value="1"/>
</dbReference>
<proteinExistence type="inferred from homology"/>
<dbReference type="SUPFAM" id="SSF116842">
    <property type="entry name" value="XseB-like"/>
    <property type="match status" value="1"/>
</dbReference>
<comment type="function">
    <text evidence="6">Bidirectionally degrades single-stranded DNA into large acid-insoluble oligonucleotides, which are then degraded further into small acid-soluble oligonucleotides.</text>
</comment>
<dbReference type="PIRSF" id="PIRSF006488">
    <property type="entry name" value="Exonuc_VII_S"/>
    <property type="match status" value="1"/>
</dbReference>
<dbReference type="NCBIfam" id="TIGR01280">
    <property type="entry name" value="xseB"/>
    <property type="match status" value="1"/>
</dbReference>
<evidence type="ECO:0000313" key="7">
    <source>
        <dbReference type="EMBL" id="MBB6069559.1"/>
    </source>
</evidence>
<dbReference type="Gene3D" id="1.10.287.1040">
    <property type="entry name" value="Exonuclease VII, small subunit"/>
    <property type="match status" value="1"/>
</dbReference>
<dbReference type="InterPro" id="IPR003761">
    <property type="entry name" value="Exonuc_VII_S"/>
</dbReference>
<accession>A0A841GSZ2</accession>
<evidence type="ECO:0000256" key="5">
    <source>
        <dbReference type="ARBA" id="ARBA00022839"/>
    </source>
</evidence>
<keyword evidence="2 6" id="KW-0963">Cytoplasm</keyword>
<comment type="subunit">
    <text evidence="6">Heterooligomer composed of large and small subunits.</text>
</comment>
<dbReference type="Pfam" id="PF02609">
    <property type="entry name" value="Exonuc_VII_S"/>
    <property type="match status" value="1"/>
</dbReference>
<gene>
    <name evidence="6" type="primary">xseB</name>
    <name evidence="7" type="ORF">HNQ61_001174</name>
</gene>
<dbReference type="PANTHER" id="PTHR34137:SF1">
    <property type="entry name" value="EXODEOXYRIBONUCLEASE 7 SMALL SUBUNIT"/>
    <property type="match status" value="1"/>
</dbReference>
<sequence length="82" mass="8821">MSENTLSSSAPSFEAALGRLTEIVGRIEGEPLELDESLSLFEEGVRLLRVAEGVLESADGRIRQLMDDGAGGHRFTDFAEPA</sequence>
<dbReference type="EC" id="3.1.11.6" evidence="6"/>
<keyword evidence="4 6" id="KW-0378">Hydrolase</keyword>
<comment type="similarity">
    <text evidence="1 6">Belongs to the XseB family.</text>
</comment>
<dbReference type="Proteomes" id="UP000582837">
    <property type="component" value="Unassembled WGS sequence"/>
</dbReference>
<keyword evidence="5 6" id="KW-0269">Exonuclease</keyword>
<evidence type="ECO:0000313" key="8">
    <source>
        <dbReference type="Proteomes" id="UP000582837"/>
    </source>
</evidence>
<dbReference type="HAMAP" id="MF_00337">
    <property type="entry name" value="Exonuc_7_S"/>
    <property type="match status" value="1"/>
</dbReference>
<evidence type="ECO:0000256" key="4">
    <source>
        <dbReference type="ARBA" id="ARBA00022801"/>
    </source>
</evidence>
<comment type="caution">
    <text evidence="7">The sequence shown here is derived from an EMBL/GenBank/DDBJ whole genome shotgun (WGS) entry which is preliminary data.</text>
</comment>
<dbReference type="GO" id="GO:0005829">
    <property type="term" value="C:cytosol"/>
    <property type="evidence" value="ECO:0007669"/>
    <property type="project" value="TreeGrafter"/>
</dbReference>
<reference evidence="7 8" key="1">
    <citation type="submission" date="2020-08" db="EMBL/GenBank/DDBJ databases">
        <title>Genomic Encyclopedia of Type Strains, Phase IV (KMG-IV): sequencing the most valuable type-strain genomes for metagenomic binning, comparative biology and taxonomic classification.</title>
        <authorList>
            <person name="Goeker M."/>
        </authorList>
    </citation>
    <scope>NUCLEOTIDE SEQUENCE [LARGE SCALE GENOMIC DNA]</scope>
    <source>
        <strain evidence="7 8">DSM 29007</strain>
    </source>
</reference>
<dbReference type="GO" id="GO:0009318">
    <property type="term" value="C:exodeoxyribonuclease VII complex"/>
    <property type="evidence" value="ECO:0007669"/>
    <property type="project" value="UniProtKB-UniRule"/>
</dbReference>
<comment type="catalytic activity">
    <reaction evidence="6">
        <text>Exonucleolytic cleavage in either 5'- to 3'- or 3'- to 5'-direction to yield nucleoside 5'-phosphates.</text>
        <dbReference type="EC" id="3.1.11.6"/>
    </reaction>
</comment>
<keyword evidence="3 6" id="KW-0540">Nuclease</keyword>
<evidence type="ECO:0000256" key="1">
    <source>
        <dbReference type="ARBA" id="ARBA00009998"/>
    </source>
</evidence>
<evidence type="ECO:0000256" key="3">
    <source>
        <dbReference type="ARBA" id="ARBA00022722"/>
    </source>
</evidence>
<name>A0A841GSZ2_9BACT</name>
<keyword evidence="8" id="KW-1185">Reference proteome</keyword>
<organism evidence="7 8">
    <name type="scientific">Longimicrobium terrae</name>
    <dbReference type="NCBI Taxonomy" id="1639882"/>
    <lineage>
        <taxon>Bacteria</taxon>
        <taxon>Pseudomonadati</taxon>
        <taxon>Gemmatimonadota</taxon>
        <taxon>Longimicrobiia</taxon>
        <taxon>Longimicrobiales</taxon>
        <taxon>Longimicrobiaceae</taxon>
        <taxon>Longimicrobium</taxon>
    </lineage>
</organism>
<dbReference type="RefSeq" id="WP_170037358.1">
    <property type="nucleotide sequence ID" value="NZ_JABDTL010000002.1"/>
</dbReference>
<evidence type="ECO:0000256" key="2">
    <source>
        <dbReference type="ARBA" id="ARBA00022490"/>
    </source>
</evidence>
<dbReference type="GO" id="GO:0006308">
    <property type="term" value="P:DNA catabolic process"/>
    <property type="evidence" value="ECO:0007669"/>
    <property type="project" value="UniProtKB-UniRule"/>
</dbReference>
<comment type="subcellular location">
    <subcellularLocation>
        <location evidence="6">Cytoplasm</location>
    </subcellularLocation>
</comment>
<evidence type="ECO:0000256" key="6">
    <source>
        <dbReference type="HAMAP-Rule" id="MF_00337"/>
    </source>
</evidence>
<dbReference type="InterPro" id="IPR037004">
    <property type="entry name" value="Exonuc_VII_ssu_sf"/>
</dbReference>
<dbReference type="AlphaFoldDB" id="A0A841GSZ2"/>
<protein>
    <recommendedName>
        <fullName evidence="6">Exodeoxyribonuclease 7 small subunit</fullName>
        <ecNumber evidence="6">3.1.11.6</ecNumber>
    </recommendedName>
    <alternativeName>
        <fullName evidence="6">Exodeoxyribonuclease VII small subunit</fullName>
        <shortName evidence="6">Exonuclease VII small subunit</shortName>
    </alternativeName>
</protein>
<dbReference type="GO" id="GO:0008855">
    <property type="term" value="F:exodeoxyribonuclease VII activity"/>
    <property type="evidence" value="ECO:0007669"/>
    <property type="project" value="UniProtKB-UniRule"/>
</dbReference>